<proteinExistence type="inferred from homology"/>
<dbReference type="PANTHER" id="PTHR10219">
    <property type="entry name" value="GLYCOLIPID TRANSFER PROTEIN-RELATED"/>
    <property type="match status" value="1"/>
</dbReference>
<evidence type="ECO:0000256" key="3">
    <source>
        <dbReference type="ARBA" id="ARBA00023055"/>
    </source>
</evidence>
<reference evidence="6" key="1">
    <citation type="journal article" date="2022" name="Plant J.">
        <title>Strategies of tolerance reflected in two North American maple genomes.</title>
        <authorList>
            <person name="McEvoy S.L."/>
            <person name="Sezen U.U."/>
            <person name="Trouern-Trend A."/>
            <person name="McMahon S.M."/>
            <person name="Schaberg P.G."/>
            <person name="Yang J."/>
            <person name="Wegrzyn J.L."/>
            <person name="Swenson N.G."/>
        </authorList>
    </citation>
    <scope>NUCLEOTIDE SEQUENCE</scope>
    <source>
        <strain evidence="6">91603</strain>
    </source>
</reference>
<keyword evidence="4" id="KW-0472">Membrane</keyword>
<gene>
    <name evidence="6" type="ORF">LWI28_009982</name>
</gene>
<feature type="transmembrane region" description="Helical" evidence="4">
    <location>
        <begin position="85"/>
        <end position="108"/>
    </location>
</feature>
<sequence>MEEKSMTNSVKRQKGGMITMPFIFANEVCEKLAVVGFGTNMISYLTTQMHMPLTKAANTLTNFGGTSSLTPLIGAFVADSYVGRFWTISVASIIYQIGMILLTISAVLPKLRPPPCEGDQNEELDASISLGGKLLSTNQMKFFDKAAIVTEEDNLKTPNLWRLNTVHRVEELKSILFEVPKLDEVRQIHNARIHMFEDSGEEGDVSQKKMSPLSAVVGAFENLANLVNSNSNGDCYQAELRLDMFCDACSLVSVMFSYLGLAFKFAELEYVSKVQDLLEASETCDTLDNILERDVTNDTVKAPGSLSRNLRRVRQGLDLVRALFEQFLSTSDYTLKEAASTAYAQVCAPYHSWVIRTAVSAGMYTLPTRDQLLLKLNETDQSAEKKMKRYINASVPIIEYIDKLYISRNISLDW</sequence>
<dbReference type="InterPro" id="IPR036259">
    <property type="entry name" value="MFS_trans_sf"/>
</dbReference>
<name>A0AAD5NN33_ACENE</name>
<dbReference type="SUPFAM" id="SSF103473">
    <property type="entry name" value="MFS general substrate transporter"/>
    <property type="match status" value="1"/>
</dbReference>
<organism evidence="6 7">
    <name type="scientific">Acer negundo</name>
    <name type="common">Box elder</name>
    <dbReference type="NCBI Taxonomy" id="4023"/>
    <lineage>
        <taxon>Eukaryota</taxon>
        <taxon>Viridiplantae</taxon>
        <taxon>Streptophyta</taxon>
        <taxon>Embryophyta</taxon>
        <taxon>Tracheophyta</taxon>
        <taxon>Spermatophyta</taxon>
        <taxon>Magnoliopsida</taxon>
        <taxon>eudicotyledons</taxon>
        <taxon>Gunneridae</taxon>
        <taxon>Pentapetalae</taxon>
        <taxon>rosids</taxon>
        <taxon>malvids</taxon>
        <taxon>Sapindales</taxon>
        <taxon>Sapindaceae</taxon>
        <taxon>Hippocastanoideae</taxon>
        <taxon>Acereae</taxon>
        <taxon>Acer</taxon>
    </lineage>
</organism>
<dbReference type="InterPro" id="IPR018456">
    <property type="entry name" value="PTR2_symporter_CS"/>
</dbReference>
<dbReference type="Gene3D" id="1.10.3520.10">
    <property type="entry name" value="Glycolipid transfer protein"/>
    <property type="match status" value="1"/>
</dbReference>
<keyword evidence="4" id="KW-0812">Transmembrane</keyword>
<evidence type="ECO:0000313" key="6">
    <source>
        <dbReference type="EMBL" id="KAI9169276.1"/>
    </source>
</evidence>
<keyword evidence="7" id="KW-1185">Reference proteome</keyword>
<feature type="domain" description="Glycolipid transfer protein" evidence="5">
    <location>
        <begin position="241"/>
        <end position="378"/>
    </location>
</feature>
<dbReference type="GO" id="GO:1902387">
    <property type="term" value="F:ceramide 1-phosphate binding"/>
    <property type="evidence" value="ECO:0007669"/>
    <property type="project" value="TreeGrafter"/>
</dbReference>
<dbReference type="GO" id="GO:0022857">
    <property type="term" value="F:transmembrane transporter activity"/>
    <property type="evidence" value="ECO:0007669"/>
    <property type="project" value="InterPro"/>
</dbReference>
<dbReference type="PANTHER" id="PTHR10219:SF28">
    <property type="entry name" value="ACD11 HOMOLOG PROTEIN"/>
    <property type="match status" value="1"/>
</dbReference>
<keyword evidence="3" id="KW-0445">Lipid transport</keyword>
<dbReference type="InterPro" id="IPR036497">
    <property type="entry name" value="GLTP_sf"/>
</dbReference>
<dbReference type="AlphaFoldDB" id="A0AAD5NN33"/>
<accession>A0AAD5NN33</accession>
<evidence type="ECO:0000256" key="1">
    <source>
        <dbReference type="ARBA" id="ARBA00007148"/>
    </source>
</evidence>
<dbReference type="Gene3D" id="1.20.1250.20">
    <property type="entry name" value="MFS general substrate transporter like domains"/>
    <property type="match status" value="1"/>
</dbReference>
<dbReference type="Proteomes" id="UP001064489">
    <property type="component" value="Chromosome 7"/>
</dbReference>
<dbReference type="EMBL" id="JAJSOW010000104">
    <property type="protein sequence ID" value="KAI9169276.1"/>
    <property type="molecule type" value="Genomic_DNA"/>
</dbReference>
<reference evidence="6" key="2">
    <citation type="submission" date="2023-02" db="EMBL/GenBank/DDBJ databases">
        <authorList>
            <person name="Swenson N.G."/>
            <person name="Wegrzyn J.L."/>
            <person name="Mcevoy S.L."/>
        </authorList>
    </citation>
    <scope>NUCLEOTIDE SEQUENCE</scope>
    <source>
        <strain evidence="6">91603</strain>
        <tissue evidence="6">Leaf</tissue>
    </source>
</reference>
<comment type="similarity">
    <text evidence="1">Belongs to the GLTP family.</text>
</comment>
<keyword evidence="4" id="KW-1133">Transmembrane helix</keyword>
<evidence type="ECO:0000313" key="7">
    <source>
        <dbReference type="Proteomes" id="UP001064489"/>
    </source>
</evidence>
<dbReference type="GO" id="GO:1902388">
    <property type="term" value="F:ceramide 1-phosphate transfer activity"/>
    <property type="evidence" value="ECO:0007669"/>
    <property type="project" value="TreeGrafter"/>
</dbReference>
<dbReference type="GO" id="GO:0006857">
    <property type="term" value="P:oligopeptide transport"/>
    <property type="evidence" value="ECO:0007669"/>
    <property type="project" value="InterPro"/>
</dbReference>
<dbReference type="PROSITE" id="PS01022">
    <property type="entry name" value="PTR2_1"/>
    <property type="match status" value="1"/>
</dbReference>
<dbReference type="Pfam" id="PF08718">
    <property type="entry name" value="GLTP"/>
    <property type="match status" value="1"/>
</dbReference>
<protein>
    <recommendedName>
        <fullName evidence="5">Glycolipid transfer protein domain-containing protein</fullName>
    </recommendedName>
</protein>
<evidence type="ECO:0000259" key="5">
    <source>
        <dbReference type="Pfam" id="PF08718"/>
    </source>
</evidence>
<dbReference type="GO" id="GO:0005829">
    <property type="term" value="C:cytosol"/>
    <property type="evidence" value="ECO:0007669"/>
    <property type="project" value="TreeGrafter"/>
</dbReference>
<evidence type="ECO:0000256" key="4">
    <source>
        <dbReference type="SAM" id="Phobius"/>
    </source>
</evidence>
<dbReference type="SUPFAM" id="SSF110004">
    <property type="entry name" value="Glycolipid transfer protein, GLTP"/>
    <property type="match status" value="1"/>
</dbReference>
<dbReference type="FunFam" id="1.10.3520.10:FF:000005">
    <property type="entry name" value="Accelerated cell death 11"/>
    <property type="match status" value="1"/>
</dbReference>
<dbReference type="InterPro" id="IPR014830">
    <property type="entry name" value="Glycolipid_transfer_prot_dom"/>
</dbReference>
<dbReference type="GO" id="GO:0016020">
    <property type="term" value="C:membrane"/>
    <property type="evidence" value="ECO:0007669"/>
    <property type="project" value="InterPro"/>
</dbReference>
<keyword evidence="2" id="KW-0813">Transport</keyword>
<evidence type="ECO:0000256" key="2">
    <source>
        <dbReference type="ARBA" id="ARBA00022448"/>
    </source>
</evidence>
<comment type="caution">
    <text evidence="6">The sequence shown here is derived from an EMBL/GenBank/DDBJ whole genome shotgun (WGS) entry which is preliminary data.</text>
</comment>